<dbReference type="InterPro" id="IPR000160">
    <property type="entry name" value="GGDEF_dom"/>
</dbReference>
<dbReference type="InterPro" id="IPR029787">
    <property type="entry name" value="Nucleotide_cyclase"/>
</dbReference>
<dbReference type="CDD" id="cd01949">
    <property type="entry name" value="GGDEF"/>
    <property type="match status" value="1"/>
</dbReference>
<reference evidence="2 3" key="1">
    <citation type="submission" date="2020-04" db="EMBL/GenBank/DDBJ databases">
        <title>Massilia sp. nov., a cold adapted bacteria isolated from Arctic soil.</title>
        <authorList>
            <person name="Son J."/>
            <person name="Ka J.-O."/>
        </authorList>
    </citation>
    <scope>NUCLEOTIDE SEQUENCE [LARGE SCALE GENOMIC DNA]</scope>
    <source>
        <strain evidence="2 3">ML15P13</strain>
    </source>
</reference>
<dbReference type="NCBIfam" id="TIGR00254">
    <property type="entry name" value="GGDEF"/>
    <property type="match status" value="1"/>
</dbReference>
<dbReference type="InterPro" id="IPR052163">
    <property type="entry name" value="DGC-Regulatory_Protein"/>
</dbReference>
<dbReference type="SMART" id="SM00267">
    <property type="entry name" value="GGDEF"/>
    <property type="match status" value="1"/>
</dbReference>
<dbReference type="AlphaFoldDB" id="A0A7Y2NYZ4"/>
<dbReference type="Pfam" id="PF00990">
    <property type="entry name" value="GGDEF"/>
    <property type="match status" value="1"/>
</dbReference>
<dbReference type="Gene3D" id="3.30.70.270">
    <property type="match status" value="1"/>
</dbReference>
<proteinExistence type="predicted"/>
<organism evidence="2 3">
    <name type="scientific">Telluria aromaticivorans</name>
    <dbReference type="NCBI Taxonomy" id="2725995"/>
    <lineage>
        <taxon>Bacteria</taxon>
        <taxon>Pseudomonadati</taxon>
        <taxon>Pseudomonadota</taxon>
        <taxon>Betaproteobacteria</taxon>
        <taxon>Burkholderiales</taxon>
        <taxon>Oxalobacteraceae</taxon>
        <taxon>Telluria group</taxon>
        <taxon>Telluria</taxon>
    </lineage>
</organism>
<dbReference type="Proteomes" id="UP000533905">
    <property type="component" value="Unassembled WGS sequence"/>
</dbReference>
<dbReference type="FunFam" id="3.30.70.270:FF:000001">
    <property type="entry name" value="Diguanylate cyclase domain protein"/>
    <property type="match status" value="1"/>
</dbReference>
<feature type="domain" description="GGDEF" evidence="1">
    <location>
        <begin position="399"/>
        <end position="533"/>
    </location>
</feature>
<dbReference type="RefSeq" id="WP_171080953.1">
    <property type="nucleotide sequence ID" value="NZ_JABAIV010000001.1"/>
</dbReference>
<evidence type="ECO:0000259" key="1">
    <source>
        <dbReference type="PROSITE" id="PS50887"/>
    </source>
</evidence>
<comment type="caution">
    <text evidence="2">The sequence shown here is derived from an EMBL/GenBank/DDBJ whole genome shotgun (WGS) entry which is preliminary data.</text>
</comment>
<evidence type="ECO:0000313" key="2">
    <source>
        <dbReference type="EMBL" id="NNG21986.1"/>
    </source>
</evidence>
<dbReference type="InterPro" id="IPR043128">
    <property type="entry name" value="Rev_trsase/Diguanyl_cyclase"/>
</dbReference>
<dbReference type="PROSITE" id="PS50887">
    <property type="entry name" value="GGDEF"/>
    <property type="match status" value="1"/>
</dbReference>
<sequence length="544" mass="57387">MEFPATSATLLFRITRLVVLLALASAALVAFAVLRPLEAHMKAGVGGQEFAMLKAAAASLDSQLAAKQSLLRTAAARIAAEQDRASVLGKSLVEWGELKGEFADVMLLDGAGKVLARLDGSSSIGTVAAGVRDQLRALFRERKGMLAPLPFGAEARQAALLVMEPVRDAAGQVRYALAGSIAPDDARIGGQLAALSLGRSGYFFIVDASGTIVHHPDKRRLMTRALHDPRVASPTATAPAGFEGWREGRSERGEPALLAFKRLSGLPWTVAAVHPVEDAYAGVHAAKTGALVAAALVAIAAGSVGLAAAVRILRPLDELYCRVCDIEAGAADIAVLDVRRLDEVGALSQAFLSLSRQREAAEAKLARLAFTDALTGIANRRMLEDVLACAIARSRRAGQVVAVAYLDIDRFKSINDTMGHQAGDAVLVEFAARLKTAVRAHDTVARLAGDEFMVVFDGISVVAEVEEAAKRILACIEVPFTHGGRSFPVTSSIGIALRPPHGSHGSAELIGRADAALYRAKKDGRNRYAVDAGPEIALSMRLMH</sequence>
<protein>
    <submittedName>
        <fullName evidence="2">Diguanylate cyclase</fullName>
    </submittedName>
</protein>
<dbReference type="SUPFAM" id="SSF55073">
    <property type="entry name" value="Nucleotide cyclase"/>
    <property type="match status" value="1"/>
</dbReference>
<name>A0A7Y2NYZ4_9BURK</name>
<dbReference type="Gene3D" id="3.30.450.20">
    <property type="entry name" value="PAS domain"/>
    <property type="match status" value="1"/>
</dbReference>
<gene>
    <name evidence="2" type="ORF">HGB41_03055</name>
</gene>
<dbReference type="Gene3D" id="6.10.340.10">
    <property type="match status" value="1"/>
</dbReference>
<keyword evidence="3" id="KW-1185">Reference proteome</keyword>
<dbReference type="PANTHER" id="PTHR46663:SF4">
    <property type="entry name" value="DIGUANYLATE CYCLASE DGCT-RELATED"/>
    <property type="match status" value="1"/>
</dbReference>
<accession>A0A7Y2NYZ4</accession>
<dbReference type="EMBL" id="JABAIV010000001">
    <property type="protein sequence ID" value="NNG21986.1"/>
    <property type="molecule type" value="Genomic_DNA"/>
</dbReference>
<dbReference type="GO" id="GO:0003824">
    <property type="term" value="F:catalytic activity"/>
    <property type="evidence" value="ECO:0007669"/>
    <property type="project" value="UniProtKB-ARBA"/>
</dbReference>
<evidence type="ECO:0000313" key="3">
    <source>
        <dbReference type="Proteomes" id="UP000533905"/>
    </source>
</evidence>
<dbReference type="CDD" id="cd18774">
    <property type="entry name" value="PDC2_HK_sensor"/>
    <property type="match status" value="1"/>
</dbReference>
<dbReference type="PANTHER" id="PTHR46663">
    <property type="entry name" value="DIGUANYLATE CYCLASE DGCT-RELATED"/>
    <property type="match status" value="1"/>
</dbReference>